<evidence type="ECO:0000313" key="1">
    <source>
        <dbReference type="EMBL" id="CAD9235185.1"/>
    </source>
</evidence>
<gene>
    <name evidence="1" type="ORF">CCAE0312_LOCUS7276</name>
</gene>
<organism evidence="1">
    <name type="scientific">Compsopogon caeruleus</name>
    <dbReference type="NCBI Taxonomy" id="31354"/>
    <lineage>
        <taxon>Eukaryota</taxon>
        <taxon>Rhodophyta</taxon>
        <taxon>Compsopogonophyceae</taxon>
        <taxon>Compsopogonales</taxon>
        <taxon>Compsopogonaceae</taxon>
        <taxon>Compsopogon</taxon>
    </lineage>
</organism>
<dbReference type="Gene3D" id="3.10.129.10">
    <property type="entry name" value="Hotdog Thioesterase"/>
    <property type="match status" value="1"/>
</dbReference>
<accession>A0A7S1TGA4</accession>
<reference evidence="1" key="1">
    <citation type="submission" date="2021-01" db="EMBL/GenBank/DDBJ databases">
        <authorList>
            <person name="Corre E."/>
            <person name="Pelletier E."/>
            <person name="Niang G."/>
            <person name="Scheremetjew M."/>
            <person name="Finn R."/>
            <person name="Kale V."/>
            <person name="Holt S."/>
            <person name="Cochrane G."/>
            <person name="Meng A."/>
            <person name="Brown T."/>
            <person name="Cohen L."/>
        </authorList>
    </citation>
    <scope>NUCLEOTIDE SEQUENCE</scope>
    <source>
        <strain evidence="1">SAG 36.94</strain>
    </source>
</reference>
<proteinExistence type="predicted"/>
<dbReference type="EMBL" id="HBGH01012987">
    <property type="protein sequence ID" value="CAD9235185.1"/>
    <property type="molecule type" value="Transcribed_RNA"/>
</dbReference>
<dbReference type="InterPro" id="IPR029069">
    <property type="entry name" value="HotDog_dom_sf"/>
</dbReference>
<dbReference type="AlphaFoldDB" id="A0A7S1TGA4"/>
<sequence>MSVRRWGLSSKDVSRLLSLLQPGWSRAISLVDDLNIWVEVSSAVEDSPVVQATGTLSVSDDSMPELRGHFPGRAVVPAVTLFEAWGQACVIATHVCSTCKGLSFGGDSRTQTTSPPPPSYHWARIQQARFRHVLTYSTPTQLHLSLHPPDHHEDVTTLLRWDAQALLLPSHDTDAIRLAASAIFELTTPSTSATIEIPFSIST</sequence>
<name>A0A7S1TGA4_9RHOD</name>
<protein>
    <submittedName>
        <fullName evidence="1">Uncharacterized protein</fullName>
    </submittedName>
</protein>
<dbReference type="SUPFAM" id="SSF54637">
    <property type="entry name" value="Thioesterase/thiol ester dehydrase-isomerase"/>
    <property type="match status" value="1"/>
</dbReference>